<reference evidence="9" key="1">
    <citation type="submission" date="2025-08" db="UniProtKB">
        <authorList>
            <consortium name="RefSeq"/>
        </authorList>
    </citation>
    <scope>IDENTIFICATION</scope>
</reference>
<feature type="domain" description="LNS2/PITP" evidence="7">
    <location>
        <begin position="737"/>
        <end position="879"/>
    </location>
</feature>
<feature type="region of interest" description="Disordered" evidence="6">
    <location>
        <begin position="98"/>
        <end position="174"/>
    </location>
</feature>
<feature type="region of interest" description="Disordered" evidence="6">
    <location>
        <begin position="353"/>
        <end position="428"/>
    </location>
</feature>
<dbReference type="PANTHER" id="PTHR12181:SF62">
    <property type="entry name" value="PHOSPHATIDATE PHOSPHATASE LPIN3"/>
    <property type="match status" value="1"/>
</dbReference>
<dbReference type="SUPFAM" id="SSF56784">
    <property type="entry name" value="HAD-like"/>
    <property type="match status" value="1"/>
</dbReference>
<dbReference type="SMART" id="SM00775">
    <property type="entry name" value="LNS2"/>
    <property type="match status" value="1"/>
</dbReference>
<dbReference type="Proteomes" id="UP000694871">
    <property type="component" value="Unplaced"/>
</dbReference>
<feature type="compositionally biased region" description="Low complexity" evidence="6">
    <location>
        <begin position="661"/>
        <end position="674"/>
    </location>
</feature>
<evidence type="ECO:0000259" key="7">
    <source>
        <dbReference type="SMART" id="SM00775"/>
    </source>
</evidence>
<dbReference type="InterPro" id="IPR026058">
    <property type="entry name" value="LIPIN"/>
</dbReference>
<evidence type="ECO:0000256" key="5">
    <source>
        <dbReference type="ARBA" id="ARBA00022801"/>
    </source>
</evidence>
<dbReference type="Pfam" id="PF16876">
    <property type="entry name" value="Lipin_mid"/>
    <property type="match status" value="1"/>
</dbReference>
<organism evidence="8 9">
    <name type="scientific">Gekko japonicus</name>
    <name type="common">Schlegel's Japanese gecko</name>
    <dbReference type="NCBI Taxonomy" id="146911"/>
    <lineage>
        <taxon>Eukaryota</taxon>
        <taxon>Metazoa</taxon>
        <taxon>Chordata</taxon>
        <taxon>Craniata</taxon>
        <taxon>Vertebrata</taxon>
        <taxon>Euteleostomi</taxon>
        <taxon>Lepidosauria</taxon>
        <taxon>Squamata</taxon>
        <taxon>Bifurcata</taxon>
        <taxon>Gekkota</taxon>
        <taxon>Gekkonidae</taxon>
        <taxon>Gekkoninae</taxon>
        <taxon>Gekko</taxon>
    </lineage>
</organism>
<sequence>MNYVGQLAETVLGTVKELYKGLNPATLTGCIDVIVVRQPDGSLLCSPFHVRFGKLRVLRSTEKVVDIEINGEPVDLHMKLGDNGEAFFVEKSEEQKESIPISLCTSPIPSEKNSDPATRSSREASSLYGNADASWSDTTLRKKRRRKRKARRRESQADSTSEEQEETESEMSLEEKRKLLASNSMYYSFTDVQSEEAETLQPKEAHPFSDGELPPTQSLSSSCQSAPKSDSELEIKNPEMPLGSEAHMYWSWGRLPEVSKSERAESLKPTTSTATTAVVTPTTIPVSETTHFVAISECQLGAVDTVNAPHCPVTPLIRPTPIFSTGNGFGDLTSSAQVVGSDPEATCTFSGEVQSHAKPAENGEKKNVGTIGQNQEMGCEAPSSRKSSLDQDAPSPTKASLGQPEPSDSSELKQETRRGYVKRSPHLGPTDIYLEDLSNLDAEQVALYFPKSDAELSSQAQTDPGSFSRTHLQGGTDNPEPMACNLMPHILLSVCGGLGDSGELSRAEEFMKHVVSYQEFAENPAVIEDPNLVVQIHNKYYNWAVAAPMILALQAFQKNLPKMTIWRVSNSFFCKVIVYLLLLLLSTFSLRFRAALRYLPKKKVQSTVDRLMKEKMPKRGGRWWFSWRRRELSSEEPETSTQKMHPTESFQQRNRDDASSSDDGSVSSGRGVRPVPDCITQKFLPTYKKSLRLSSDQIKSLNLRDGPNEVAFSVTTQYQGTCRCEATIYLWNWDDKVVISDIDGTITKSDALGHILPHLGKCKNGYKFLYCSARTIGMAHITKGYLECVKDEGCVLPKGPILLAPSSLFSALHREVIEKKPEVFKIACLTDIRNLFGSNRQPFHAAFGNRTNDVHAYKEVDLPESRIFTVNPKGELIQEFVKIHKSTYERLSEIVDLIFPPIGEDVSFSMECPEYSHFSYWRTSLPAVDLEDFE</sequence>
<evidence type="ECO:0000313" key="8">
    <source>
        <dbReference type="Proteomes" id="UP000694871"/>
    </source>
</evidence>
<feature type="compositionally biased region" description="Basic residues" evidence="6">
    <location>
        <begin position="141"/>
        <end position="152"/>
    </location>
</feature>
<keyword evidence="8" id="KW-1185">Reference proteome</keyword>
<feature type="compositionally biased region" description="Polar residues" evidence="6">
    <location>
        <begin position="639"/>
        <end position="652"/>
    </location>
</feature>
<evidence type="ECO:0000256" key="4">
    <source>
        <dbReference type="ARBA" id="ARBA00012638"/>
    </source>
</evidence>
<dbReference type="PANTHER" id="PTHR12181">
    <property type="entry name" value="LIPIN"/>
    <property type="match status" value="1"/>
</dbReference>
<feature type="compositionally biased region" description="Acidic residues" evidence="6">
    <location>
        <begin position="160"/>
        <end position="172"/>
    </location>
</feature>
<comment type="cofactor">
    <cofactor evidence="2">
        <name>Mg(2+)</name>
        <dbReference type="ChEBI" id="CHEBI:18420"/>
    </cofactor>
</comment>
<dbReference type="Pfam" id="PF04571">
    <property type="entry name" value="Lipin_N"/>
    <property type="match status" value="1"/>
</dbReference>
<feature type="region of interest" description="Disordered" evidence="6">
    <location>
        <begin position="192"/>
        <end position="235"/>
    </location>
</feature>
<dbReference type="InterPro" id="IPR007651">
    <property type="entry name" value="Lipin_N"/>
</dbReference>
<gene>
    <name evidence="9" type="primary">LPIN3</name>
</gene>
<evidence type="ECO:0000256" key="6">
    <source>
        <dbReference type="SAM" id="MobiDB-lite"/>
    </source>
</evidence>
<name>A0ABM1JWI7_GEKJA</name>
<keyword evidence="5" id="KW-0378">Hydrolase</keyword>
<feature type="region of interest" description="Disordered" evidence="6">
    <location>
        <begin position="635"/>
        <end position="674"/>
    </location>
</feature>
<proteinExistence type="inferred from homology"/>
<evidence type="ECO:0000256" key="1">
    <source>
        <dbReference type="ARBA" id="ARBA00001180"/>
    </source>
</evidence>
<dbReference type="InterPro" id="IPR036412">
    <property type="entry name" value="HAD-like_sf"/>
</dbReference>
<evidence type="ECO:0000256" key="3">
    <source>
        <dbReference type="ARBA" id="ARBA00005476"/>
    </source>
</evidence>
<feature type="region of interest" description="Disordered" evidence="6">
    <location>
        <begin position="456"/>
        <end position="475"/>
    </location>
</feature>
<comment type="similarity">
    <text evidence="3">Belongs to the lipin family.</text>
</comment>
<dbReference type="RefSeq" id="XP_015265824.1">
    <property type="nucleotide sequence ID" value="XM_015410338.1"/>
</dbReference>
<feature type="compositionally biased region" description="Basic and acidic residues" evidence="6">
    <location>
        <begin position="358"/>
        <end position="367"/>
    </location>
</feature>
<dbReference type="InterPro" id="IPR031315">
    <property type="entry name" value="LNS2/PITP"/>
</dbReference>
<evidence type="ECO:0000256" key="2">
    <source>
        <dbReference type="ARBA" id="ARBA00001946"/>
    </source>
</evidence>
<feature type="compositionally biased region" description="Polar residues" evidence="6">
    <location>
        <begin position="215"/>
        <end position="228"/>
    </location>
</feature>
<dbReference type="InterPro" id="IPR013209">
    <property type="entry name" value="LNS2"/>
</dbReference>
<accession>A0ABM1JWI7</accession>
<feature type="compositionally biased region" description="Polar residues" evidence="6">
    <location>
        <begin position="115"/>
        <end position="138"/>
    </location>
</feature>
<dbReference type="Pfam" id="PF08235">
    <property type="entry name" value="LNS2"/>
    <property type="match status" value="1"/>
</dbReference>
<dbReference type="GeneID" id="107109664"/>
<comment type="catalytic activity">
    <reaction evidence="1">
        <text>a 1,2-diacyl-sn-glycero-3-phosphate + H2O = a 1,2-diacyl-sn-glycerol + phosphate</text>
        <dbReference type="Rhea" id="RHEA:27429"/>
        <dbReference type="ChEBI" id="CHEBI:15377"/>
        <dbReference type="ChEBI" id="CHEBI:17815"/>
        <dbReference type="ChEBI" id="CHEBI:43474"/>
        <dbReference type="ChEBI" id="CHEBI:58608"/>
        <dbReference type="EC" id="3.1.3.4"/>
    </reaction>
    <physiologicalReaction direction="left-to-right" evidence="1">
        <dbReference type="Rhea" id="RHEA:27430"/>
    </physiologicalReaction>
</comment>
<evidence type="ECO:0000313" key="9">
    <source>
        <dbReference type="RefSeq" id="XP_015265824.1"/>
    </source>
</evidence>
<dbReference type="InterPro" id="IPR031703">
    <property type="entry name" value="Lipin_mid"/>
</dbReference>
<protein>
    <recommendedName>
        <fullName evidence="4">phosphatidate phosphatase</fullName>
        <ecNumber evidence="4">3.1.3.4</ecNumber>
    </recommendedName>
</protein>
<dbReference type="EC" id="3.1.3.4" evidence="4"/>